<reference evidence="11" key="1">
    <citation type="submission" date="2021-12" db="EMBL/GenBank/DDBJ databases">
        <authorList>
            <person name="King R."/>
        </authorList>
    </citation>
    <scope>NUCLEOTIDE SEQUENCE</scope>
</reference>
<dbReference type="PANTHER" id="PTHR24394">
    <property type="entry name" value="ZINC FINGER PROTEIN"/>
    <property type="match status" value="1"/>
</dbReference>
<evidence type="ECO:0000256" key="7">
    <source>
        <dbReference type="PROSITE-ProRule" id="PRU00042"/>
    </source>
</evidence>
<dbReference type="PROSITE" id="PS51915">
    <property type="entry name" value="ZAD"/>
    <property type="match status" value="1"/>
</dbReference>
<feature type="binding site" evidence="8">
    <location>
        <position position="47"/>
    </location>
    <ligand>
        <name>Zn(2+)</name>
        <dbReference type="ChEBI" id="CHEBI:29105"/>
    </ligand>
</feature>
<accession>A0A9P0BDR9</accession>
<evidence type="ECO:0000313" key="12">
    <source>
        <dbReference type="Proteomes" id="UP001154078"/>
    </source>
</evidence>
<dbReference type="Gene3D" id="3.30.160.60">
    <property type="entry name" value="Classic Zinc Finger"/>
    <property type="match status" value="6"/>
</dbReference>
<dbReference type="SMART" id="SM00355">
    <property type="entry name" value="ZnF_C2H2"/>
    <property type="match status" value="7"/>
</dbReference>
<dbReference type="GO" id="GO:0008270">
    <property type="term" value="F:zinc ion binding"/>
    <property type="evidence" value="ECO:0007669"/>
    <property type="project" value="UniProtKB-UniRule"/>
</dbReference>
<organism evidence="11 12">
    <name type="scientific">Brassicogethes aeneus</name>
    <name type="common">Rape pollen beetle</name>
    <name type="synonym">Meligethes aeneus</name>
    <dbReference type="NCBI Taxonomy" id="1431903"/>
    <lineage>
        <taxon>Eukaryota</taxon>
        <taxon>Metazoa</taxon>
        <taxon>Ecdysozoa</taxon>
        <taxon>Arthropoda</taxon>
        <taxon>Hexapoda</taxon>
        <taxon>Insecta</taxon>
        <taxon>Pterygota</taxon>
        <taxon>Neoptera</taxon>
        <taxon>Endopterygota</taxon>
        <taxon>Coleoptera</taxon>
        <taxon>Polyphaga</taxon>
        <taxon>Cucujiformia</taxon>
        <taxon>Nitidulidae</taxon>
        <taxon>Meligethinae</taxon>
        <taxon>Brassicogethes</taxon>
    </lineage>
</organism>
<dbReference type="InterPro" id="IPR012934">
    <property type="entry name" value="Znf_AD"/>
</dbReference>
<dbReference type="GO" id="GO:0005634">
    <property type="term" value="C:nucleus"/>
    <property type="evidence" value="ECO:0007669"/>
    <property type="project" value="UniProtKB-SubCell"/>
</dbReference>
<gene>
    <name evidence="11" type="ORF">MELIAE_LOCUS9827</name>
</gene>
<feature type="binding site" evidence="8">
    <location>
        <position position="8"/>
    </location>
    <ligand>
        <name>Zn(2+)</name>
        <dbReference type="ChEBI" id="CHEBI:29105"/>
    </ligand>
</feature>
<dbReference type="PROSITE" id="PS50157">
    <property type="entry name" value="ZINC_FINGER_C2H2_2"/>
    <property type="match status" value="5"/>
</dbReference>
<feature type="domain" description="C2H2-type" evidence="9">
    <location>
        <begin position="145"/>
        <end position="172"/>
    </location>
</feature>
<feature type="domain" description="C2H2-type" evidence="9">
    <location>
        <begin position="224"/>
        <end position="251"/>
    </location>
</feature>
<feature type="domain" description="C2H2-type" evidence="9">
    <location>
        <begin position="307"/>
        <end position="335"/>
    </location>
</feature>
<keyword evidence="4 7" id="KW-0863">Zinc-finger</keyword>
<dbReference type="Pfam" id="PF00096">
    <property type="entry name" value="zf-C2H2"/>
    <property type="match status" value="6"/>
</dbReference>
<dbReference type="Gene3D" id="3.40.1800.20">
    <property type="match status" value="1"/>
</dbReference>
<keyword evidence="5 8" id="KW-0862">Zinc</keyword>
<evidence type="ECO:0000256" key="6">
    <source>
        <dbReference type="ARBA" id="ARBA00023242"/>
    </source>
</evidence>
<dbReference type="PANTHER" id="PTHR24394:SF29">
    <property type="entry name" value="MYONEURIN"/>
    <property type="match status" value="1"/>
</dbReference>
<dbReference type="SUPFAM" id="SSF57716">
    <property type="entry name" value="Glucocorticoid receptor-like (DNA-binding domain)"/>
    <property type="match status" value="1"/>
</dbReference>
<sequence>MEEICRTCLRTHDYLLDLYKNQELIFKIESIVSIEILQDPFFPSKICKKCVININNFFNFKEVLINSFKELNDRYEAHQKTKAREKEVKEENKTNIIKAEPILMPDYTISSEDFKQENSAILDHMDYSASSPENTEIEHKKKKSFDCNECQRTFISKYKYQTHIRGHTSKGVCNICGMVVRSDNLRRHIQLHSEEPIECDICSKMFKNSESLRSHKRIHLGIIFTCEICGKCFKVKTEYSRHVKTHTDPEIGKAMCSICGKKVKDMRKHKLSHTGERPYKCEVCTKGFTSPYALKIHLRQHTNEKPFICEYCPMAFPQKVSLVTHIKSKHTKLVE</sequence>
<feature type="binding site" evidence="8">
    <location>
        <position position="50"/>
    </location>
    <ligand>
        <name>Zn(2+)</name>
        <dbReference type="ChEBI" id="CHEBI:29105"/>
    </ligand>
</feature>
<evidence type="ECO:0000256" key="3">
    <source>
        <dbReference type="ARBA" id="ARBA00022737"/>
    </source>
</evidence>
<dbReference type="InterPro" id="IPR013087">
    <property type="entry name" value="Znf_C2H2_type"/>
</dbReference>
<feature type="domain" description="C2H2-type" evidence="9">
    <location>
        <begin position="279"/>
        <end position="306"/>
    </location>
</feature>
<dbReference type="SUPFAM" id="SSF57667">
    <property type="entry name" value="beta-beta-alpha zinc fingers"/>
    <property type="match status" value="4"/>
</dbReference>
<comment type="subcellular location">
    <subcellularLocation>
        <location evidence="1">Nucleus</location>
    </subcellularLocation>
</comment>
<dbReference type="AlphaFoldDB" id="A0A9P0BDR9"/>
<keyword evidence="2 8" id="KW-0479">Metal-binding</keyword>
<evidence type="ECO:0000259" key="10">
    <source>
        <dbReference type="PROSITE" id="PS51915"/>
    </source>
</evidence>
<dbReference type="FunFam" id="3.30.160.60:FF:000065">
    <property type="entry name" value="B-cell CLL/lymphoma 6, member B"/>
    <property type="match status" value="2"/>
</dbReference>
<dbReference type="InterPro" id="IPR036236">
    <property type="entry name" value="Znf_C2H2_sf"/>
</dbReference>
<keyword evidence="3" id="KW-0677">Repeat</keyword>
<proteinExistence type="predicted"/>
<evidence type="ECO:0000256" key="8">
    <source>
        <dbReference type="PROSITE-ProRule" id="PRU01263"/>
    </source>
</evidence>
<evidence type="ECO:0000256" key="1">
    <source>
        <dbReference type="ARBA" id="ARBA00004123"/>
    </source>
</evidence>
<name>A0A9P0BDR9_BRAAE</name>
<evidence type="ECO:0000256" key="4">
    <source>
        <dbReference type="ARBA" id="ARBA00022771"/>
    </source>
</evidence>
<evidence type="ECO:0000256" key="5">
    <source>
        <dbReference type="ARBA" id="ARBA00022833"/>
    </source>
</evidence>
<dbReference type="OrthoDB" id="6077919at2759"/>
<feature type="domain" description="C2H2-type" evidence="9">
    <location>
        <begin position="197"/>
        <end position="221"/>
    </location>
</feature>
<keyword evidence="6" id="KW-0539">Nucleus</keyword>
<evidence type="ECO:0000256" key="2">
    <source>
        <dbReference type="ARBA" id="ARBA00022723"/>
    </source>
</evidence>
<protein>
    <submittedName>
        <fullName evidence="11">Uncharacterized protein</fullName>
    </submittedName>
</protein>
<dbReference type="GO" id="GO:0000981">
    <property type="term" value="F:DNA-binding transcription factor activity, RNA polymerase II-specific"/>
    <property type="evidence" value="ECO:0007669"/>
    <property type="project" value="TreeGrafter"/>
</dbReference>
<feature type="domain" description="ZAD" evidence="10">
    <location>
        <begin position="3"/>
        <end position="74"/>
    </location>
</feature>
<dbReference type="SMART" id="SM00868">
    <property type="entry name" value="zf-AD"/>
    <property type="match status" value="1"/>
</dbReference>
<evidence type="ECO:0000259" key="9">
    <source>
        <dbReference type="PROSITE" id="PS50157"/>
    </source>
</evidence>
<dbReference type="Proteomes" id="UP001154078">
    <property type="component" value="Chromosome 7"/>
</dbReference>
<dbReference type="EMBL" id="OV121138">
    <property type="protein sequence ID" value="CAH0559970.1"/>
    <property type="molecule type" value="Genomic_DNA"/>
</dbReference>
<evidence type="ECO:0000313" key="11">
    <source>
        <dbReference type="EMBL" id="CAH0559970.1"/>
    </source>
</evidence>
<keyword evidence="12" id="KW-1185">Reference proteome</keyword>
<feature type="binding site" evidence="8">
    <location>
        <position position="5"/>
    </location>
    <ligand>
        <name>Zn(2+)</name>
        <dbReference type="ChEBI" id="CHEBI:29105"/>
    </ligand>
</feature>
<dbReference type="Pfam" id="PF07776">
    <property type="entry name" value="zf-AD"/>
    <property type="match status" value="1"/>
</dbReference>
<dbReference type="PROSITE" id="PS00028">
    <property type="entry name" value="ZINC_FINGER_C2H2_1"/>
    <property type="match status" value="5"/>
</dbReference>